<keyword evidence="2" id="KW-1185">Reference proteome</keyword>
<dbReference type="SUPFAM" id="SSF52343">
    <property type="entry name" value="Ferredoxin reductase-like, C-terminal NADP-linked domain"/>
    <property type="match status" value="1"/>
</dbReference>
<reference evidence="1 2" key="1">
    <citation type="journal article" date="2015" name="Genome Biol. Evol.">
        <title>Comparative Genomics of a Bacterivorous Green Alga Reveals Evolutionary Causalities and Consequences of Phago-Mixotrophic Mode of Nutrition.</title>
        <authorList>
            <person name="Burns J.A."/>
            <person name="Paasch A."/>
            <person name="Narechania A."/>
            <person name="Kim E."/>
        </authorList>
    </citation>
    <scope>NUCLEOTIDE SEQUENCE [LARGE SCALE GENOMIC DNA]</scope>
    <source>
        <strain evidence="1 2">PLY_AMNH</strain>
    </source>
</reference>
<dbReference type="Proteomes" id="UP001190700">
    <property type="component" value="Unassembled WGS sequence"/>
</dbReference>
<dbReference type="AlphaFoldDB" id="A0AAE0G890"/>
<comment type="caution">
    <text evidence="1">The sequence shown here is derived from an EMBL/GenBank/DDBJ whole genome shotgun (WGS) entry which is preliminary data.</text>
</comment>
<gene>
    <name evidence="1" type="ORF">CYMTET_18583</name>
</gene>
<evidence type="ECO:0000313" key="1">
    <source>
        <dbReference type="EMBL" id="KAK3273165.1"/>
    </source>
</evidence>
<organism evidence="1 2">
    <name type="scientific">Cymbomonas tetramitiformis</name>
    <dbReference type="NCBI Taxonomy" id="36881"/>
    <lineage>
        <taxon>Eukaryota</taxon>
        <taxon>Viridiplantae</taxon>
        <taxon>Chlorophyta</taxon>
        <taxon>Pyramimonadophyceae</taxon>
        <taxon>Pyramimonadales</taxon>
        <taxon>Pyramimonadaceae</taxon>
        <taxon>Cymbomonas</taxon>
    </lineage>
</organism>
<accession>A0AAE0G890</accession>
<dbReference type="InterPro" id="IPR039261">
    <property type="entry name" value="FNR_nucleotide-bd"/>
</dbReference>
<dbReference type="PANTHER" id="PTHR47215:SF1">
    <property type="entry name" value="F9L1.8 PROTEIN"/>
    <property type="match status" value="1"/>
</dbReference>
<proteinExistence type="predicted"/>
<dbReference type="Gene3D" id="3.40.50.80">
    <property type="entry name" value="Nucleotide-binding domain of ferredoxin-NADP reductase (FNR) module"/>
    <property type="match status" value="1"/>
</dbReference>
<evidence type="ECO:0008006" key="3">
    <source>
        <dbReference type="Google" id="ProtNLM"/>
    </source>
</evidence>
<dbReference type="EMBL" id="LGRX02008616">
    <property type="protein sequence ID" value="KAK3273165.1"/>
    <property type="molecule type" value="Genomic_DNA"/>
</dbReference>
<dbReference type="PANTHER" id="PTHR47215">
    <property type="match status" value="1"/>
</dbReference>
<sequence length="381" mass="41428">MNPAICFDPAFILTPTRAGIPHVLPKHLRALRSNATPTQHRALSMRFAGQASPLRPHKLYQIRKENFAGLSCRAAQDFSLPDKKEPNVNWAIGTVVENKPENASGTLRTVVISVADEVTYLEGVRFKAPQGRQVQPRWIDNYQLPGQSVYLRNLQPEGSEGSTEEPQIAGAISQYPIACSPYKARQDSAYLDASIIELLVEDSATDSFSKSLAGLEPGSQLEVSEVCGRGFTSLFNEKVGLNSSLEEGRHLVLIGSGARGMAPLHAALAWTPVLAHAGGEGKVTLFYDVETVAEAAYLAEWDDWRAAGIRVVPVFRDEGLGGNRLIEALFGRLGFESAINDDPERCAILISGMTGVASAAVTKLLINHGVHQEQVLYCDFY</sequence>
<protein>
    <recommendedName>
        <fullName evidence="3">FAD-binding FR-type domain-containing protein</fullName>
    </recommendedName>
</protein>
<name>A0AAE0G890_9CHLO</name>
<evidence type="ECO:0000313" key="2">
    <source>
        <dbReference type="Proteomes" id="UP001190700"/>
    </source>
</evidence>